<comment type="caution">
    <text evidence="10">The sequence shown here is derived from an EMBL/GenBank/DDBJ whole genome shotgun (WGS) entry which is preliminary data.</text>
</comment>
<proteinExistence type="predicted"/>
<gene>
    <name evidence="10" type="ORF">AAFF_G00383260</name>
</gene>
<evidence type="ECO:0000256" key="5">
    <source>
        <dbReference type="ARBA" id="ARBA00022782"/>
    </source>
</evidence>
<dbReference type="Proteomes" id="UP001221898">
    <property type="component" value="Unassembled WGS sequence"/>
</dbReference>
<keyword evidence="6" id="KW-0862">Zinc</keyword>
<dbReference type="InterPro" id="IPR008936">
    <property type="entry name" value="Rho_GTPase_activation_prot"/>
</dbReference>
<dbReference type="Pfam" id="PF00620">
    <property type="entry name" value="RhoGAP"/>
    <property type="match status" value="1"/>
</dbReference>
<dbReference type="InterPro" id="IPR046349">
    <property type="entry name" value="C1-like_sf"/>
</dbReference>
<dbReference type="PROSITE" id="PS00479">
    <property type="entry name" value="ZF_DAG_PE_1"/>
    <property type="match status" value="1"/>
</dbReference>
<dbReference type="PANTHER" id="PTHR46199">
    <property type="entry name" value="RAC GTPASE-ACTIVATING PROTEIN 1"/>
    <property type="match status" value="1"/>
</dbReference>
<keyword evidence="3" id="KW-0479">Metal-binding</keyword>
<evidence type="ECO:0000313" key="11">
    <source>
        <dbReference type="Proteomes" id="UP001221898"/>
    </source>
</evidence>
<dbReference type="PANTHER" id="PTHR46199:SF3">
    <property type="entry name" value="RAC GTPASE-ACTIVATING PROTEIN 1"/>
    <property type="match status" value="1"/>
</dbReference>
<evidence type="ECO:0000313" key="10">
    <source>
        <dbReference type="EMBL" id="KAJ8416304.1"/>
    </source>
</evidence>
<dbReference type="SUPFAM" id="SSF48350">
    <property type="entry name" value="GTPase activation domain, GAP"/>
    <property type="match status" value="1"/>
</dbReference>
<dbReference type="GO" id="GO:0030496">
    <property type="term" value="C:midbody"/>
    <property type="evidence" value="ECO:0007669"/>
    <property type="project" value="TreeGrafter"/>
</dbReference>
<dbReference type="GO" id="GO:0051233">
    <property type="term" value="C:spindle midzone"/>
    <property type="evidence" value="ECO:0007669"/>
    <property type="project" value="TreeGrafter"/>
</dbReference>
<keyword evidence="4" id="KW-0863">Zinc-finger</keyword>
<evidence type="ECO:0000256" key="2">
    <source>
        <dbReference type="ARBA" id="ARBA00022473"/>
    </source>
</evidence>
<keyword evidence="11" id="KW-1185">Reference proteome</keyword>
<evidence type="ECO:0000259" key="8">
    <source>
        <dbReference type="PROSITE" id="PS50081"/>
    </source>
</evidence>
<dbReference type="AlphaFoldDB" id="A0AAD7T8C5"/>
<keyword evidence="5" id="KW-0221">Differentiation</keyword>
<dbReference type="Gene3D" id="1.10.555.10">
    <property type="entry name" value="Rho GTPase activation protein"/>
    <property type="match status" value="1"/>
</dbReference>
<dbReference type="GO" id="GO:0030154">
    <property type="term" value="P:cell differentiation"/>
    <property type="evidence" value="ECO:0007669"/>
    <property type="project" value="UniProtKB-KW"/>
</dbReference>
<dbReference type="GO" id="GO:0007283">
    <property type="term" value="P:spermatogenesis"/>
    <property type="evidence" value="ECO:0007669"/>
    <property type="project" value="UniProtKB-KW"/>
</dbReference>
<name>A0AAD7T8C5_9TELE</name>
<dbReference type="GO" id="GO:0032154">
    <property type="term" value="C:cleavage furrow"/>
    <property type="evidence" value="ECO:0007669"/>
    <property type="project" value="TreeGrafter"/>
</dbReference>
<evidence type="ECO:0000256" key="6">
    <source>
        <dbReference type="ARBA" id="ARBA00022833"/>
    </source>
</evidence>
<evidence type="ECO:0000256" key="4">
    <source>
        <dbReference type="ARBA" id="ARBA00022771"/>
    </source>
</evidence>
<evidence type="ECO:0000256" key="3">
    <source>
        <dbReference type="ARBA" id="ARBA00022723"/>
    </source>
</evidence>
<evidence type="ECO:0000256" key="1">
    <source>
        <dbReference type="ARBA" id="ARBA00022468"/>
    </source>
</evidence>
<dbReference type="PROSITE" id="PS50081">
    <property type="entry name" value="ZF_DAG_PE_2"/>
    <property type="match status" value="1"/>
</dbReference>
<feature type="domain" description="Rho-GAP" evidence="9">
    <location>
        <begin position="125"/>
        <end position="283"/>
    </location>
</feature>
<dbReference type="InterPro" id="IPR002219">
    <property type="entry name" value="PKC_DAG/PE"/>
</dbReference>
<dbReference type="PROSITE" id="PS50238">
    <property type="entry name" value="RHOGAP"/>
    <property type="match status" value="1"/>
</dbReference>
<dbReference type="GO" id="GO:0097149">
    <property type="term" value="C:centralspindlin complex"/>
    <property type="evidence" value="ECO:0007669"/>
    <property type="project" value="TreeGrafter"/>
</dbReference>
<keyword evidence="2" id="KW-0217">Developmental protein</keyword>
<evidence type="ECO:0000256" key="7">
    <source>
        <dbReference type="ARBA" id="ARBA00022871"/>
    </source>
</evidence>
<evidence type="ECO:0000259" key="9">
    <source>
        <dbReference type="PROSITE" id="PS50238"/>
    </source>
</evidence>
<dbReference type="Gene3D" id="3.30.60.20">
    <property type="match status" value="1"/>
</dbReference>
<organism evidence="10 11">
    <name type="scientific">Aldrovandia affinis</name>
    <dbReference type="NCBI Taxonomy" id="143900"/>
    <lineage>
        <taxon>Eukaryota</taxon>
        <taxon>Metazoa</taxon>
        <taxon>Chordata</taxon>
        <taxon>Craniata</taxon>
        <taxon>Vertebrata</taxon>
        <taxon>Euteleostomi</taxon>
        <taxon>Actinopterygii</taxon>
        <taxon>Neopterygii</taxon>
        <taxon>Teleostei</taxon>
        <taxon>Notacanthiformes</taxon>
        <taxon>Halosauridae</taxon>
        <taxon>Aldrovandia</taxon>
    </lineage>
</organism>
<dbReference type="GO" id="GO:0005634">
    <property type="term" value="C:nucleus"/>
    <property type="evidence" value="ECO:0007669"/>
    <property type="project" value="TreeGrafter"/>
</dbReference>
<protein>
    <submittedName>
        <fullName evidence="10">Uncharacterized protein</fullName>
    </submittedName>
</protein>
<dbReference type="InterPro" id="IPR000198">
    <property type="entry name" value="RhoGAP_dom"/>
</dbReference>
<keyword evidence="7" id="KW-0744">Spermatogenesis</keyword>
<dbReference type="FunFam" id="3.30.60.20:FF:000033">
    <property type="entry name" value="Rac GTPase-activating protein 1"/>
    <property type="match status" value="1"/>
</dbReference>
<feature type="domain" description="Phorbol-ester/DAG-type" evidence="8">
    <location>
        <begin position="101"/>
        <end position="150"/>
    </location>
</feature>
<accession>A0AAD7T8C5</accession>
<keyword evidence="1" id="KW-0343">GTPase activation</keyword>
<dbReference type="GO" id="GO:0007266">
    <property type="term" value="P:Rho protein signal transduction"/>
    <property type="evidence" value="ECO:0007669"/>
    <property type="project" value="TreeGrafter"/>
</dbReference>
<dbReference type="GO" id="GO:0051256">
    <property type="term" value="P:mitotic spindle midzone assembly"/>
    <property type="evidence" value="ECO:0007669"/>
    <property type="project" value="TreeGrafter"/>
</dbReference>
<dbReference type="EMBL" id="JAINUG010000007">
    <property type="protein sequence ID" value="KAJ8416304.1"/>
    <property type="molecule type" value="Genomic_DNA"/>
</dbReference>
<dbReference type="GO" id="GO:0005096">
    <property type="term" value="F:GTPase activator activity"/>
    <property type="evidence" value="ECO:0007669"/>
    <property type="project" value="UniProtKB-KW"/>
</dbReference>
<dbReference type="SMART" id="SM00109">
    <property type="entry name" value="C1"/>
    <property type="match status" value="1"/>
</dbReference>
<dbReference type="GO" id="GO:0008270">
    <property type="term" value="F:zinc ion binding"/>
    <property type="evidence" value="ECO:0007669"/>
    <property type="project" value="UniProtKB-KW"/>
</dbReference>
<dbReference type="GO" id="GO:0000281">
    <property type="term" value="P:mitotic cytokinesis"/>
    <property type="evidence" value="ECO:0007669"/>
    <property type="project" value="TreeGrafter"/>
</dbReference>
<dbReference type="CDD" id="cd20821">
    <property type="entry name" value="C1_MgcRacGAP"/>
    <property type="match status" value="1"/>
</dbReference>
<dbReference type="SUPFAM" id="SSF57889">
    <property type="entry name" value="Cysteine-rich domain"/>
    <property type="match status" value="1"/>
</dbReference>
<reference evidence="10" key="1">
    <citation type="journal article" date="2023" name="Science">
        <title>Genome structures resolve the early diversification of teleost fishes.</title>
        <authorList>
            <person name="Parey E."/>
            <person name="Louis A."/>
            <person name="Montfort J."/>
            <person name="Bouchez O."/>
            <person name="Roques C."/>
            <person name="Iampietro C."/>
            <person name="Lluch J."/>
            <person name="Castinel A."/>
            <person name="Donnadieu C."/>
            <person name="Desvignes T."/>
            <person name="Floi Bucao C."/>
            <person name="Jouanno E."/>
            <person name="Wen M."/>
            <person name="Mejri S."/>
            <person name="Dirks R."/>
            <person name="Jansen H."/>
            <person name="Henkel C."/>
            <person name="Chen W.J."/>
            <person name="Zahm M."/>
            <person name="Cabau C."/>
            <person name="Klopp C."/>
            <person name="Thompson A.W."/>
            <person name="Robinson-Rechavi M."/>
            <person name="Braasch I."/>
            <person name="Lecointre G."/>
            <person name="Bobe J."/>
            <person name="Postlethwait J.H."/>
            <person name="Berthelot C."/>
            <person name="Roest Crollius H."/>
            <person name="Guiguen Y."/>
        </authorList>
    </citation>
    <scope>NUCLEOTIDE SEQUENCE</scope>
    <source>
        <strain evidence="10">NC1722</strain>
    </source>
</reference>
<dbReference type="SMART" id="SM00324">
    <property type="entry name" value="RhoGAP"/>
    <property type="match status" value="1"/>
</dbReference>
<sequence>MAGMGLLQPEESEAEKAAETALFSDLCCEEVLFIRLRLGEVLEPAEGEPIEAVSTIWTRSRKRAALERREAERVQSWAVSTPERTVCAERSCSPAIARAREHRFISKTVIKPESCLPCGKKIKFGKLSLKCRDCRVVAHPECCSRCALPCTPCLAGTPTARAVPGLLCGVDRTVKELKEKFLYTRMVPLLSTMDDVHVICSLLKDFFRNLKEPLLTFRLNQAFMEAAEIGDDDNSVAMMYQTVSELPSANRDTLAFLALHLQRYQILAVPLVHTKLQALLACV</sequence>